<feature type="compositionally biased region" description="Low complexity" evidence="1">
    <location>
        <begin position="1"/>
        <end position="23"/>
    </location>
</feature>
<feature type="region of interest" description="Disordered" evidence="1">
    <location>
        <begin position="312"/>
        <end position="337"/>
    </location>
</feature>
<comment type="caution">
    <text evidence="3">The sequence shown here is derived from an EMBL/GenBank/DDBJ whole genome shotgun (WGS) entry which is preliminary data.</text>
</comment>
<dbReference type="Proteomes" id="UP000485058">
    <property type="component" value="Unassembled WGS sequence"/>
</dbReference>
<feature type="domain" description="Protein kinase" evidence="2">
    <location>
        <begin position="411"/>
        <end position="728"/>
    </location>
</feature>
<dbReference type="InterPro" id="IPR001245">
    <property type="entry name" value="Ser-Thr/Tyr_kinase_cat_dom"/>
</dbReference>
<feature type="compositionally biased region" description="Pro residues" evidence="1">
    <location>
        <begin position="208"/>
        <end position="222"/>
    </location>
</feature>
<accession>A0A699YE07</accession>
<dbReference type="PANTHER" id="PTHR23257:SF963">
    <property type="entry name" value="AT08303P"/>
    <property type="match status" value="1"/>
</dbReference>
<keyword evidence="3" id="KW-0808">Transferase</keyword>
<dbReference type="GO" id="GO:0004672">
    <property type="term" value="F:protein kinase activity"/>
    <property type="evidence" value="ECO:0007669"/>
    <property type="project" value="InterPro"/>
</dbReference>
<protein>
    <submittedName>
        <fullName evidence="3">Protein kinase domain-containing protein</fullName>
    </submittedName>
</protein>
<feature type="compositionally biased region" description="Low complexity" evidence="1">
    <location>
        <begin position="44"/>
        <end position="61"/>
    </location>
</feature>
<dbReference type="PROSITE" id="PS50011">
    <property type="entry name" value="PROTEIN_KINASE_DOM"/>
    <property type="match status" value="1"/>
</dbReference>
<name>A0A699YE07_HAELA</name>
<evidence type="ECO:0000313" key="3">
    <source>
        <dbReference type="EMBL" id="GFH08273.1"/>
    </source>
</evidence>
<dbReference type="GO" id="GO:0005737">
    <property type="term" value="C:cytoplasm"/>
    <property type="evidence" value="ECO:0007669"/>
    <property type="project" value="TreeGrafter"/>
</dbReference>
<dbReference type="InterPro" id="IPR008266">
    <property type="entry name" value="Tyr_kinase_AS"/>
</dbReference>
<dbReference type="GO" id="GO:0007165">
    <property type="term" value="P:signal transduction"/>
    <property type="evidence" value="ECO:0007669"/>
    <property type="project" value="TreeGrafter"/>
</dbReference>
<dbReference type="SUPFAM" id="SSF56112">
    <property type="entry name" value="Protein kinase-like (PK-like)"/>
    <property type="match status" value="1"/>
</dbReference>
<gene>
    <name evidence="3" type="ORF">HaLaN_03208</name>
</gene>
<dbReference type="PANTHER" id="PTHR23257">
    <property type="entry name" value="SERINE-THREONINE PROTEIN KINASE"/>
    <property type="match status" value="1"/>
</dbReference>
<dbReference type="AlphaFoldDB" id="A0A699YE07"/>
<feature type="region of interest" description="Disordered" evidence="1">
    <location>
        <begin position="422"/>
        <end position="441"/>
    </location>
</feature>
<feature type="compositionally biased region" description="Low complexity" evidence="1">
    <location>
        <begin position="650"/>
        <end position="664"/>
    </location>
</feature>
<dbReference type="Pfam" id="PF07714">
    <property type="entry name" value="PK_Tyr_Ser-Thr"/>
    <property type="match status" value="2"/>
</dbReference>
<keyword evidence="3" id="KW-0418">Kinase</keyword>
<evidence type="ECO:0000313" key="4">
    <source>
        <dbReference type="Proteomes" id="UP000485058"/>
    </source>
</evidence>
<keyword evidence="4" id="KW-1185">Reference proteome</keyword>
<feature type="region of interest" description="Disordered" evidence="1">
    <location>
        <begin position="704"/>
        <end position="735"/>
    </location>
</feature>
<sequence length="994" mass="100522">MSSAQGSHQPSSSSHTQSAWTSSLLGTEHHGSTSSARLHSQGCSLSTANTHSSSSAARQQPHPQPQPQPTAQLTGTTDPHRGTVGPQAHPNTPTHSVAQQGTGMGTTPAQLNPAPRPLLKLDPEPSEHPPTAVGLAQHVQPGGNEQSADTHASPQPDVSASLPPTAEGSVVASSNMSSIPTWTTYVPTAAHPVPSPCLVEPSSHAAPDPAPHPPTPHPPSPHPSFQLASGLAPGTSTSQPPTPSSAAAPSTSDPIEAPSAVGGAHSSLLPKSSAKAVQAATAISASSIDSSALQQRLTPPWSLAQSLGINSFASDKKGRGQEEGLSGARGPRAAAQASTFAKLVATWRGAGKQGLGPPSTLSPTLDATLAAAPAGPGKGTPTHAPDPAGKQAQPAAPAMGLGQAGQGQARHVAVQQTGQNAAGAVAQPTQGQGGARRASQKPMHMAEELAALRRLTESVEFPGGLGRQAVPLSSSVNSRGSPGARVDLASQDLQLPARLRIFMLMEFCDAGSLQDAVDRGWLRVEHGNARTPLHAARSMAVITDIACGLGYLHARGVVHADLSASNILLCKRAPCMLSSRPESVTAGLGRLPVAAVPKPSSVADTAPKSGGSGVAATTGSALETTAARGETTCKTGTWAGTGALPLGAMPHAPTTTDRAPATAEHARPAAATACLPDPSAIAAAALPPPAGATAAPVPQQALAAMRTQAAAGPGPGPGPGSVTQTATLSHQGSLAAPSTPVVAQGVVAITLPRAKSGKPGQPARLASTAPLEAAAANEESKGISLLPPAQRYVVTDAGQVESTEVQYVAKVGAVQCFLFHIPSYYSDSHFVAQSDMAGKKRPPVRSCLGVRIAGPCKQGRLGMRWPMCSSRTTAVRSNRCKGGRGWEGISDFGKSRVLNPEGVIEVGSYATVTHMAPEVLRDRRLSPAADVYSFGVLCWQFGPRPAQVASTAAIPARQGLVGGPAGPGYRVHGAGCQRPAQYACGAQALEIANS</sequence>
<dbReference type="EMBL" id="BLLF01000150">
    <property type="protein sequence ID" value="GFH08273.1"/>
    <property type="molecule type" value="Genomic_DNA"/>
</dbReference>
<dbReference type="InterPro" id="IPR050167">
    <property type="entry name" value="Ser_Thr_protein_kinase"/>
</dbReference>
<feature type="compositionally biased region" description="Polar residues" evidence="1">
    <location>
        <begin position="143"/>
        <end position="158"/>
    </location>
</feature>
<dbReference type="GO" id="GO:0005524">
    <property type="term" value="F:ATP binding"/>
    <property type="evidence" value="ECO:0007669"/>
    <property type="project" value="InterPro"/>
</dbReference>
<feature type="region of interest" description="Disordered" evidence="1">
    <location>
        <begin position="599"/>
        <end position="664"/>
    </location>
</feature>
<reference evidence="3 4" key="1">
    <citation type="submission" date="2020-02" db="EMBL/GenBank/DDBJ databases">
        <title>Draft genome sequence of Haematococcus lacustris strain NIES-144.</title>
        <authorList>
            <person name="Morimoto D."/>
            <person name="Nakagawa S."/>
            <person name="Yoshida T."/>
            <person name="Sawayama S."/>
        </authorList>
    </citation>
    <scope>NUCLEOTIDE SEQUENCE [LARGE SCALE GENOMIC DNA]</scope>
    <source>
        <strain evidence="3 4">NIES-144</strain>
    </source>
</reference>
<feature type="compositionally biased region" description="Low complexity" evidence="1">
    <location>
        <begin position="357"/>
        <end position="409"/>
    </location>
</feature>
<dbReference type="Gene3D" id="1.10.510.10">
    <property type="entry name" value="Transferase(Phosphotransferase) domain 1"/>
    <property type="match status" value="2"/>
</dbReference>
<feature type="non-terminal residue" evidence="3">
    <location>
        <position position="1"/>
    </location>
</feature>
<evidence type="ECO:0000259" key="2">
    <source>
        <dbReference type="PROSITE" id="PS50011"/>
    </source>
</evidence>
<dbReference type="InterPro" id="IPR000719">
    <property type="entry name" value="Prot_kinase_dom"/>
</dbReference>
<feature type="region of interest" description="Disordered" evidence="1">
    <location>
        <begin position="351"/>
        <end position="410"/>
    </location>
</feature>
<organism evidence="3 4">
    <name type="scientific">Haematococcus lacustris</name>
    <name type="common">Green alga</name>
    <name type="synonym">Haematococcus pluvialis</name>
    <dbReference type="NCBI Taxonomy" id="44745"/>
    <lineage>
        <taxon>Eukaryota</taxon>
        <taxon>Viridiplantae</taxon>
        <taxon>Chlorophyta</taxon>
        <taxon>core chlorophytes</taxon>
        <taxon>Chlorophyceae</taxon>
        <taxon>CS clade</taxon>
        <taxon>Chlamydomonadales</taxon>
        <taxon>Haematococcaceae</taxon>
        <taxon>Haematococcus</taxon>
    </lineage>
</organism>
<feature type="compositionally biased region" description="Polar residues" evidence="1">
    <location>
        <begin position="721"/>
        <end position="732"/>
    </location>
</feature>
<feature type="compositionally biased region" description="Polar residues" evidence="1">
    <location>
        <begin position="89"/>
        <end position="110"/>
    </location>
</feature>
<feature type="compositionally biased region" description="Low complexity" evidence="1">
    <location>
        <begin position="232"/>
        <end position="254"/>
    </location>
</feature>
<dbReference type="InterPro" id="IPR011009">
    <property type="entry name" value="Kinase-like_dom_sf"/>
</dbReference>
<dbReference type="PROSITE" id="PS00109">
    <property type="entry name" value="PROTEIN_KINASE_TYR"/>
    <property type="match status" value="1"/>
</dbReference>
<feature type="compositionally biased region" description="Polar residues" evidence="1">
    <location>
        <begin position="171"/>
        <end position="186"/>
    </location>
</feature>
<feature type="non-terminal residue" evidence="3">
    <location>
        <position position="994"/>
    </location>
</feature>
<evidence type="ECO:0000256" key="1">
    <source>
        <dbReference type="SAM" id="MobiDB-lite"/>
    </source>
</evidence>
<proteinExistence type="predicted"/>
<feature type="region of interest" description="Disordered" evidence="1">
    <location>
        <begin position="1"/>
        <end position="272"/>
    </location>
</feature>
<feature type="compositionally biased region" description="Polar residues" evidence="1">
    <location>
        <begin position="32"/>
        <end position="43"/>
    </location>
</feature>